<dbReference type="RefSeq" id="WP_130856511.1">
    <property type="nucleotide sequence ID" value="NZ_JBHLWO010000002.1"/>
</dbReference>
<evidence type="ECO:0000256" key="2">
    <source>
        <dbReference type="ARBA" id="ARBA00012000"/>
    </source>
</evidence>
<keyword evidence="3" id="KW-0227">DNA damage</keyword>
<dbReference type="SMART" id="SM00478">
    <property type="entry name" value="ENDO3c"/>
    <property type="match status" value="1"/>
</dbReference>
<dbReference type="Pfam" id="PF00730">
    <property type="entry name" value="HhH-GPD"/>
    <property type="match status" value="1"/>
</dbReference>
<dbReference type="Proteomes" id="UP001589774">
    <property type="component" value="Unassembled WGS sequence"/>
</dbReference>
<accession>A0ABV6HPT3</accession>
<dbReference type="Gene3D" id="1.10.340.30">
    <property type="entry name" value="Hypothetical protein, domain 2"/>
    <property type="match status" value="1"/>
</dbReference>
<gene>
    <name evidence="6" type="ORF">ACFFI0_21445</name>
</gene>
<dbReference type="SUPFAM" id="SSF48150">
    <property type="entry name" value="DNA-glycosylase"/>
    <property type="match status" value="1"/>
</dbReference>
<keyword evidence="7" id="KW-1185">Reference proteome</keyword>
<dbReference type="EC" id="3.2.2.21" evidence="2"/>
<protein>
    <recommendedName>
        <fullName evidence="2">DNA-3-methyladenine glycosylase II</fullName>
        <ecNumber evidence="2">3.2.2.21</ecNumber>
    </recommendedName>
</protein>
<reference evidence="6 7" key="1">
    <citation type="submission" date="2024-09" db="EMBL/GenBank/DDBJ databases">
        <authorList>
            <person name="Sun Q."/>
            <person name="Mori K."/>
        </authorList>
    </citation>
    <scope>NUCLEOTIDE SEQUENCE [LARGE SCALE GENOMIC DNA]</scope>
    <source>
        <strain evidence="6 7">CCM 7765</strain>
    </source>
</reference>
<keyword evidence="4" id="KW-0234">DNA repair</keyword>
<evidence type="ECO:0000313" key="6">
    <source>
        <dbReference type="EMBL" id="MFC0320904.1"/>
    </source>
</evidence>
<organism evidence="6 7">
    <name type="scientific">Olivibacter oleidegradans</name>
    <dbReference type="NCBI Taxonomy" id="760123"/>
    <lineage>
        <taxon>Bacteria</taxon>
        <taxon>Pseudomonadati</taxon>
        <taxon>Bacteroidota</taxon>
        <taxon>Sphingobacteriia</taxon>
        <taxon>Sphingobacteriales</taxon>
        <taxon>Sphingobacteriaceae</taxon>
        <taxon>Olivibacter</taxon>
    </lineage>
</organism>
<dbReference type="PANTHER" id="PTHR43003">
    <property type="entry name" value="DNA-3-METHYLADENINE GLYCOSYLASE"/>
    <property type="match status" value="1"/>
</dbReference>
<name>A0ABV6HPT3_9SPHI</name>
<sequence>MQNQHLIIPVNGPLNFKECLWFLDRGYDDCLIRIYDDHFRKALIVENEKIILDVFGDTEGLKVTIAGKVLEEETIVYIKQYLVEWFDLENNLENYYAIVSSSGKLNYMSTAFYGLRLIGIPDLFEAIVWCIIGQQINLTFAYKIKRRLVEEYGRCVVYQGDTYYVFPSPQDFIAVNPQDLLKIQLSKSKANYIIEVAKAFLEGRISKKIVAGLPSFELKQQLLMSVKGIGLWTANYVLMKCLRVHNSIPYGDAGLLNALVKFHIIEDKKDLVGTKQFFRQFKDWESYIVFYLWHSLSKDAKINSAHHEK</sequence>
<dbReference type="InterPro" id="IPR011257">
    <property type="entry name" value="DNA_glycosylase"/>
</dbReference>
<dbReference type="PANTHER" id="PTHR43003:SF12">
    <property type="entry name" value="DNA-3-METHYLADENINE GLYCOSYLASE"/>
    <property type="match status" value="1"/>
</dbReference>
<dbReference type="InterPro" id="IPR051912">
    <property type="entry name" value="Alkylbase_DNA_Glycosylase/TA"/>
</dbReference>
<dbReference type="CDD" id="cd00056">
    <property type="entry name" value="ENDO3c"/>
    <property type="match status" value="1"/>
</dbReference>
<evidence type="ECO:0000313" key="7">
    <source>
        <dbReference type="Proteomes" id="UP001589774"/>
    </source>
</evidence>
<evidence type="ECO:0000256" key="1">
    <source>
        <dbReference type="ARBA" id="ARBA00000086"/>
    </source>
</evidence>
<comment type="caution">
    <text evidence="6">The sequence shown here is derived from an EMBL/GenBank/DDBJ whole genome shotgun (WGS) entry which is preliminary data.</text>
</comment>
<evidence type="ECO:0000256" key="4">
    <source>
        <dbReference type="ARBA" id="ARBA00023204"/>
    </source>
</evidence>
<dbReference type="InterPro" id="IPR003265">
    <property type="entry name" value="HhH-GPD_domain"/>
</dbReference>
<evidence type="ECO:0000256" key="3">
    <source>
        <dbReference type="ARBA" id="ARBA00022763"/>
    </source>
</evidence>
<comment type="catalytic activity">
    <reaction evidence="1">
        <text>Hydrolysis of alkylated DNA, releasing 3-methyladenine, 3-methylguanine, 7-methylguanine and 7-methyladenine.</text>
        <dbReference type="EC" id="3.2.2.21"/>
    </reaction>
</comment>
<feature type="domain" description="HhH-GPD" evidence="5">
    <location>
        <begin position="132"/>
        <end position="297"/>
    </location>
</feature>
<dbReference type="EMBL" id="JBHLWO010000002">
    <property type="protein sequence ID" value="MFC0320904.1"/>
    <property type="molecule type" value="Genomic_DNA"/>
</dbReference>
<evidence type="ECO:0000259" key="5">
    <source>
        <dbReference type="SMART" id="SM00478"/>
    </source>
</evidence>
<dbReference type="Gene3D" id="3.30.310.20">
    <property type="entry name" value="DNA-3-methyladenine glycosylase AlkA, N-terminal domain"/>
    <property type="match status" value="1"/>
</dbReference>
<proteinExistence type="predicted"/>
<dbReference type="InterPro" id="IPR037046">
    <property type="entry name" value="AlkA_N_sf"/>
</dbReference>